<evidence type="ECO:0000313" key="2">
    <source>
        <dbReference type="Proteomes" id="UP001595075"/>
    </source>
</evidence>
<accession>A0ABR4BW96</accession>
<organism evidence="1 2">
    <name type="scientific">Oculimacula yallundae</name>
    <dbReference type="NCBI Taxonomy" id="86028"/>
    <lineage>
        <taxon>Eukaryota</taxon>
        <taxon>Fungi</taxon>
        <taxon>Dikarya</taxon>
        <taxon>Ascomycota</taxon>
        <taxon>Pezizomycotina</taxon>
        <taxon>Leotiomycetes</taxon>
        <taxon>Helotiales</taxon>
        <taxon>Ploettnerulaceae</taxon>
        <taxon>Oculimacula</taxon>
    </lineage>
</organism>
<gene>
    <name evidence="1" type="ORF">VTL71DRAFT_9050</name>
</gene>
<proteinExistence type="predicted"/>
<sequence length="76" mass="8768">MAMLLSSTPDFKVSLEPAPTALEFKPLQFDDLYVSGPLWDNCGSEIAPPIHWSPAFHRRMLKSWQLLGLHRLFRCR</sequence>
<name>A0ABR4BW96_9HELO</name>
<comment type="caution">
    <text evidence="1">The sequence shown here is derived from an EMBL/GenBank/DDBJ whole genome shotgun (WGS) entry which is preliminary data.</text>
</comment>
<dbReference type="Proteomes" id="UP001595075">
    <property type="component" value="Unassembled WGS sequence"/>
</dbReference>
<reference evidence="1 2" key="1">
    <citation type="journal article" date="2024" name="Commun. Biol.">
        <title>Comparative genomic analysis of thermophilic fungi reveals convergent evolutionary adaptations and gene losses.</title>
        <authorList>
            <person name="Steindorff A.S."/>
            <person name="Aguilar-Pontes M.V."/>
            <person name="Robinson A.J."/>
            <person name="Andreopoulos B."/>
            <person name="LaButti K."/>
            <person name="Kuo A."/>
            <person name="Mondo S."/>
            <person name="Riley R."/>
            <person name="Otillar R."/>
            <person name="Haridas S."/>
            <person name="Lipzen A."/>
            <person name="Grimwood J."/>
            <person name="Schmutz J."/>
            <person name="Clum A."/>
            <person name="Reid I.D."/>
            <person name="Moisan M.C."/>
            <person name="Butler G."/>
            <person name="Nguyen T.T.M."/>
            <person name="Dewar K."/>
            <person name="Conant G."/>
            <person name="Drula E."/>
            <person name="Henrissat B."/>
            <person name="Hansel C."/>
            <person name="Singer S."/>
            <person name="Hutchinson M.I."/>
            <person name="de Vries R.P."/>
            <person name="Natvig D.O."/>
            <person name="Powell A.J."/>
            <person name="Tsang A."/>
            <person name="Grigoriev I.V."/>
        </authorList>
    </citation>
    <scope>NUCLEOTIDE SEQUENCE [LARGE SCALE GENOMIC DNA]</scope>
    <source>
        <strain evidence="1 2">CBS 494.80</strain>
    </source>
</reference>
<dbReference type="EMBL" id="JAZHXI010000020">
    <property type="protein sequence ID" value="KAL2060998.1"/>
    <property type="molecule type" value="Genomic_DNA"/>
</dbReference>
<keyword evidence="2" id="KW-1185">Reference proteome</keyword>
<evidence type="ECO:0000313" key="1">
    <source>
        <dbReference type="EMBL" id="KAL2060998.1"/>
    </source>
</evidence>
<protein>
    <submittedName>
        <fullName evidence="1">Uncharacterized protein</fullName>
    </submittedName>
</protein>